<dbReference type="GO" id="GO:0005634">
    <property type="term" value="C:nucleus"/>
    <property type="evidence" value="ECO:0007669"/>
    <property type="project" value="UniProtKB-SubCell"/>
</dbReference>
<dbReference type="NCBIfam" id="TIGR01568">
    <property type="entry name" value="A_thal_3678"/>
    <property type="match status" value="1"/>
</dbReference>
<comment type="subcellular location">
    <subcellularLocation>
        <location evidence="1 6">Nucleus</location>
    </subcellularLocation>
</comment>
<dbReference type="Pfam" id="PF13724">
    <property type="entry name" value="DNA_binding_2"/>
    <property type="match status" value="1"/>
</dbReference>
<gene>
    <name evidence="9" type="ORF">QVD17_16850</name>
</gene>
<dbReference type="PROSITE" id="PS51754">
    <property type="entry name" value="OVATE"/>
    <property type="match status" value="1"/>
</dbReference>
<name>A0AAD8NTU2_TARER</name>
<dbReference type="Pfam" id="PF04844">
    <property type="entry name" value="Ovate"/>
    <property type="match status" value="1"/>
</dbReference>
<dbReference type="InterPro" id="IPR038933">
    <property type="entry name" value="Ovate"/>
</dbReference>
<dbReference type="InterPro" id="IPR025830">
    <property type="entry name" value="DNA_bnd_dom_ovate"/>
</dbReference>
<reference evidence="9" key="1">
    <citation type="journal article" date="2023" name="bioRxiv">
        <title>Improved chromosome-level genome assembly for marigold (Tagetes erecta).</title>
        <authorList>
            <person name="Jiang F."/>
            <person name="Yuan L."/>
            <person name="Wang S."/>
            <person name="Wang H."/>
            <person name="Xu D."/>
            <person name="Wang A."/>
            <person name="Fan W."/>
        </authorList>
    </citation>
    <scope>NUCLEOTIDE SEQUENCE</scope>
    <source>
        <strain evidence="9">WSJ</strain>
        <tissue evidence="9">Leaf</tissue>
    </source>
</reference>
<evidence type="ECO:0000256" key="2">
    <source>
        <dbReference type="ARBA" id="ARBA00022491"/>
    </source>
</evidence>
<feature type="compositionally biased region" description="Basic and acidic residues" evidence="7">
    <location>
        <begin position="69"/>
        <end position="79"/>
    </location>
</feature>
<evidence type="ECO:0000256" key="5">
    <source>
        <dbReference type="ARBA" id="ARBA00023242"/>
    </source>
</evidence>
<dbReference type="PANTHER" id="PTHR33057">
    <property type="entry name" value="TRANSCRIPTION REPRESSOR OFP7-RELATED"/>
    <property type="match status" value="1"/>
</dbReference>
<sequence length="267" mass="30872">MGNYKFRLSNIIPNSWFYTSITSHKLKHNLTKTQPITTSSSSSSSFPSIHPDQRKSYYFTRDLIVPDPNKPDYQPDLRKKSSKKKRPITPKTPIRHKFVSPETGPTVLDEWSSTENISPDRSLMCKTKFLNDDVFKKADLPRIITKQVKHDNIRSGKRVYDPVRKVKGSSYSPRLGNRVRVNGLNCVRRRNVGRRSLSESMAVVKVSVDPQRDFKESMVEMIVENDIKSSKDLEDLLACYLSLNSNEYHGLIIKVFKEIWFECTVDR</sequence>
<dbReference type="GO" id="GO:0045892">
    <property type="term" value="P:negative regulation of DNA-templated transcription"/>
    <property type="evidence" value="ECO:0007669"/>
    <property type="project" value="UniProtKB-UniRule"/>
</dbReference>
<protein>
    <recommendedName>
        <fullName evidence="6">Transcription repressor</fullName>
    </recommendedName>
    <alternativeName>
        <fullName evidence="6">Ovate family protein</fullName>
    </alternativeName>
</protein>
<dbReference type="AlphaFoldDB" id="A0AAD8NTU2"/>
<evidence type="ECO:0000313" key="10">
    <source>
        <dbReference type="Proteomes" id="UP001229421"/>
    </source>
</evidence>
<comment type="caution">
    <text evidence="9">The sequence shown here is derived from an EMBL/GenBank/DDBJ whole genome shotgun (WGS) entry which is preliminary data.</text>
</comment>
<keyword evidence="5 6" id="KW-0539">Nucleus</keyword>
<keyword evidence="10" id="KW-1185">Reference proteome</keyword>
<evidence type="ECO:0000256" key="6">
    <source>
        <dbReference type="RuleBase" id="RU367028"/>
    </source>
</evidence>
<dbReference type="EMBL" id="JAUHHV010000004">
    <property type="protein sequence ID" value="KAK1428025.1"/>
    <property type="molecule type" value="Genomic_DNA"/>
</dbReference>
<evidence type="ECO:0000259" key="8">
    <source>
        <dbReference type="PROSITE" id="PS51754"/>
    </source>
</evidence>
<proteinExistence type="predicted"/>
<keyword evidence="3 6" id="KW-0805">Transcription regulation</keyword>
<dbReference type="PANTHER" id="PTHR33057:SF151">
    <property type="entry name" value="TRANSCRIPTION REPRESSOR OFP1"/>
    <property type="match status" value="1"/>
</dbReference>
<accession>A0AAD8NTU2</accession>
<evidence type="ECO:0000256" key="7">
    <source>
        <dbReference type="SAM" id="MobiDB-lite"/>
    </source>
</evidence>
<dbReference type="InterPro" id="IPR006458">
    <property type="entry name" value="Ovate_C"/>
</dbReference>
<evidence type="ECO:0000256" key="4">
    <source>
        <dbReference type="ARBA" id="ARBA00023163"/>
    </source>
</evidence>
<comment type="function">
    <text evidence="6">Transcriptional repressor that regulates multiple aspects of plant growth and development.</text>
</comment>
<feature type="region of interest" description="Disordered" evidence="7">
    <location>
        <begin position="65"/>
        <end position="99"/>
    </location>
</feature>
<feature type="domain" description="OVATE" evidence="8">
    <location>
        <begin position="203"/>
        <end position="262"/>
    </location>
</feature>
<keyword evidence="2 6" id="KW-0678">Repressor</keyword>
<organism evidence="9 10">
    <name type="scientific">Tagetes erecta</name>
    <name type="common">African marigold</name>
    <dbReference type="NCBI Taxonomy" id="13708"/>
    <lineage>
        <taxon>Eukaryota</taxon>
        <taxon>Viridiplantae</taxon>
        <taxon>Streptophyta</taxon>
        <taxon>Embryophyta</taxon>
        <taxon>Tracheophyta</taxon>
        <taxon>Spermatophyta</taxon>
        <taxon>Magnoliopsida</taxon>
        <taxon>eudicotyledons</taxon>
        <taxon>Gunneridae</taxon>
        <taxon>Pentapetalae</taxon>
        <taxon>asterids</taxon>
        <taxon>campanulids</taxon>
        <taxon>Asterales</taxon>
        <taxon>Asteraceae</taxon>
        <taxon>Asteroideae</taxon>
        <taxon>Heliantheae alliance</taxon>
        <taxon>Tageteae</taxon>
        <taxon>Tagetes</taxon>
    </lineage>
</organism>
<keyword evidence="4 6" id="KW-0804">Transcription</keyword>
<feature type="compositionally biased region" description="Basic residues" evidence="7">
    <location>
        <begin position="80"/>
        <end position="98"/>
    </location>
</feature>
<evidence type="ECO:0000256" key="3">
    <source>
        <dbReference type="ARBA" id="ARBA00023015"/>
    </source>
</evidence>
<dbReference type="Proteomes" id="UP001229421">
    <property type="component" value="Unassembled WGS sequence"/>
</dbReference>
<evidence type="ECO:0000256" key="1">
    <source>
        <dbReference type="ARBA" id="ARBA00004123"/>
    </source>
</evidence>
<dbReference type="GO" id="GO:0003677">
    <property type="term" value="F:DNA binding"/>
    <property type="evidence" value="ECO:0007669"/>
    <property type="project" value="InterPro"/>
</dbReference>
<evidence type="ECO:0000313" key="9">
    <source>
        <dbReference type="EMBL" id="KAK1428025.1"/>
    </source>
</evidence>